<dbReference type="InterPro" id="IPR058982">
    <property type="entry name" value="Beta-barrel_AprE"/>
</dbReference>
<feature type="domain" description="Multidrug resistance protein MdtA-like barrel-sandwich hybrid" evidence="8">
    <location>
        <begin position="53"/>
        <end position="256"/>
    </location>
</feature>
<accession>A0A6S4TD28</accession>
<geneLocation type="plasmid" evidence="10 11">
    <name>pWP2-W18-ESBL-01_1</name>
</geneLocation>
<dbReference type="Proteomes" id="UP000515756">
    <property type="component" value="Plasmid pWP2-W18-ESBL-01_1"/>
</dbReference>
<protein>
    <submittedName>
        <fullName evidence="10">HlyD family type I secretion periplasmic adaptor subunit</fullName>
    </submittedName>
</protein>
<evidence type="ECO:0000256" key="3">
    <source>
        <dbReference type="ARBA" id="ARBA00022692"/>
    </source>
</evidence>
<comment type="similarity">
    <text evidence="2">Belongs to the membrane fusion protein (MFP) (TC 8.A.1) family.</text>
</comment>
<dbReference type="PANTHER" id="PTHR30386:SF26">
    <property type="entry name" value="TRANSPORT PROTEIN COMB"/>
    <property type="match status" value="1"/>
</dbReference>
<gene>
    <name evidence="10" type="ORF">WP2W18E01_P10280</name>
</gene>
<evidence type="ECO:0000256" key="6">
    <source>
        <dbReference type="SAM" id="Coils"/>
    </source>
</evidence>
<evidence type="ECO:0000256" key="2">
    <source>
        <dbReference type="ARBA" id="ARBA00009477"/>
    </source>
</evidence>
<comment type="subcellular location">
    <subcellularLocation>
        <location evidence="1">Membrane</location>
        <topology evidence="1">Single-pass membrane protein</topology>
    </subcellularLocation>
</comment>
<dbReference type="EMBL" id="AP021928">
    <property type="protein sequence ID" value="BBQ32781.1"/>
    <property type="molecule type" value="Genomic_DNA"/>
</dbReference>
<evidence type="ECO:0000256" key="4">
    <source>
        <dbReference type="ARBA" id="ARBA00022989"/>
    </source>
</evidence>
<dbReference type="Gene3D" id="2.40.50.100">
    <property type="match status" value="1"/>
</dbReference>
<dbReference type="Pfam" id="PF25917">
    <property type="entry name" value="BSH_RND"/>
    <property type="match status" value="1"/>
</dbReference>
<keyword evidence="4 7" id="KW-1133">Transmembrane helix</keyword>
<organism evidence="10 11">
    <name type="scientific">Aeromonas caviae</name>
    <name type="common">Aeromonas punctata</name>
    <dbReference type="NCBI Taxonomy" id="648"/>
    <lineage>
        <taxon>Bacteria</taxon>
        <taxon>Pseudomonadati</taxon>
        <taxon>Pseudomonadota</taxon>
        <taxon>Gammaproteobacteria</taxon>
        <taxon>Aeromonadales</taxon>
        <taxon>Aeromonadaceae</taxon>
        <taxon>Aeromonas</taxon>
    </lineage>
</organism>
<feature type="transmembrane region" description="Helical" evidence="7">
    <location>
        <begin position="12"/>
        <end position="31"/>
    </location>
</feature>
<name>A0A6S4TD28_AERCA</name>
<evidence type="ECO:0000256" key="7">
    <source>
        <dbReference type="SAM" id="Phobius"/>
    </source>
</evidence>
<sequence length="389" mass="43059">MIRKNRPLRDNFILIGSICTLLVAMIVWASIFKIIQTARAQGQVIAIARTQVIQAAIDGVIQAVLVQEGQIVKKGDILVRMDDQQVKAGLTESQSKVAALQATLVRLRTEVLDRPLNFPKSLANYPQFVSNQVELYQRRKEALDADLASLTKNLQLVNKELTLNQGLLKTGDVGQADIIRLERQAAEINGQLQARKNKFFQDAQTDMTKAEEELSTQESILSDRKSVYERAIILAPADGLVKNIQITTPGARVRPGDIILELVPTSGEFVVEAKLKPADIAVIRSGLPCQIKLDAYDYSVYGSLTGKVKYISPDALTEKTPQGEVTYYRVQISIDYDGLTQHNTDNPDLEIEIQPGMTGTVEIETGTHTVMSYLTKPITKTVNEALTER</sequence>
<reference evidence="10 11" key="1">
    <citation type="submission" date="2019-12" db="EMBL/GenBank/DDBJ databases">
        <title>complete genome sequences of Aeromonas caviae str. WP2-W18-ESBL-01 isolated from wastewater treatment plant effluent.</title>
        <authorList>
            <person name="Sekizuka T."/>
            <person name="Itokawa K."/>
            <person name="Yatsu K."/>
            <person name="Inamine Y."/>
            <person name="Kuroda M."/>
        </authorList>
    </citation>
    <scope>NUCLEOTIDE SEQUENCE [LARGE SCALE GENOMIC DNA]</scope>
    <source>
        <strain evidence="10 11">WP2-W18-ESBL-01</strain>
        <plasmid evidence="10 11">pWP2-W18-ESBL-01_1</plasmid>
    </source>
</reference>
<dbReference type="PRINTS" id="PR01490">
    <property type="entry name" value="RTXTOXIND"/>
</dbReference>
<evidence type="ECO:0000313" key="10">
    <source>
        <dbReference type="EMBL" id="BBQ32781.1"/>
    </source>
</evidence>
<evidence type="ECO:0000313" key="11">
    <source>
        <dbReference type="Proteomes" id="UP000515756"/>
    </source>
</evidence>
<evidence type="ECO:0000256" key="5">
    <source>
        <dbReference type="ARBA" id="ARBA00023136"/>
    </source>
</evidence>
<keyword evidence="10" id="KW-0614">Plasmid</keyword>
<keyword evidence="6" id="KW-0175">Coiled coil</keyword>
<evidence type="ECO:0000259" key="8">
    <source>
        <dbReference type="Pfam" id="PF25917"/>
    </source>
</evidence>
<dbReference type="PANTHER" id="PTHR30386">
    <property type="entry name" value="MEMBRANE FUSION SUBUNIT OF EMRAB-TOLC MULTIDRUG EFFLUX PUMP"/>
    <property type="match status" value="1"/>
</dbReference>
<feature type="domain" description="AprE-like beta-barrel" evidence="9">
    <location>
        <begin position="270"/>
        <end position="366"/>
    </location>
</feature>
<dbReference type="InterPro" id="IPR058625">
    <property type="entry name" value="MdtA-like_BSH"/>
</dbReference>
<keyword evidence="3 7" id="KW-0812">Transmembrane</keyword>
<feature type="coiled-coil region" evidence="6">
    <location>
        <begin position="90"/>
        <end position="220"/>
    </location>
</feature>
<dbReference type="AlphaFoldDB" id="A0A6S4TD28"/>
<dbReference type="Gene3D" id="1.10.287.470">
    <property type="entry name" value="Helix hairpin bin"/>
    <property type="match status" value="1"/>
</dbReference>
<keyword evidence="5 7" id="KW-0472">Membrane</keyword>
<dbReference type="SUPFAM" id="SSF111369">
    <property type="entry name" value="HlyD-like secretion proteins"/>
    <property type="match status" value="1"/>
</dbReference>
<proteinExistence type="inferred from homology"/>
<dbReference type="Gene3D" id="2.40.30.170">
    <property type="match status" value="1"/>
</dbReference>
<dbReference type="InterPro" id="IPR050739">
    <property type="entry name" value="MFP"/>
</dbReference>
<dbReference type="Pfam" id="PF26002">
    <property type="entry name" value="Beta-barrel_AprE"/>
    <property type="match status" value="1"/>
</dbReference>
<evidence type="ECO:0000256" key="1">
    <source>
        <dbReference type="ARBA" id="ARBA00004167"/>
    </source>
</evidence>
<evidence type="ECO:0000259" key="9">
    <source>
        <dbReference type="Pfam" id="PF26002"/>
    </source>
</evidence>
<dbReference type="GO" id="GO:0016020">
    <property type="term" value="C:membrane"/>
    <property type="evidence" value="ECO:0007669"/>
    <property type="project" value="UniProtKB-SubCell"/>
</dbReference>